<dbReference type="EMBL" id="MU805981">
    <property type="protein sequence ID" value="KAJ3843245.1"/>
    <property type="molecule type" value="Genomic_DNA"/>
</dbReference>
<feature type="repeat" description="WD" evidence="7">
    <location>
        <begin position="242"/>
        <end position="275"/>
    </location>
</feature>
<evidence type="ECO:0000256" key="7">
    <source>
        <dbReference type="PROSITE-ProRule" id="PRU00221"/>
    </source>
</evidence>
<name>A0AA38PHW0_9AGAR</name>
<dbReference type="GO" id="GO:0005634">
    <property type="term" value="C:nucleus"/>
    <property type="evidence" value="ECO:0007669"/>
    <property type="project" value="UniProtKB-SubCell"/>
</dbReference>
<dbReference type="Proteomes" id="UP001163846">
    <property type="component" value="Unassembled WGS sequence"/>
</dbReference>
<organism evidence="9 10">
    <name type="scientific">Lentinula raphanica</name>
    <dbReference type="NCBI Taxonomy" id="153919"/>
    <lineage>
        <taxon>Eukaryota</taxon>
        <taxon>Fungi</taxon>
        <taxon>Dikarya</taxon>
        <taxon>Basidiomycota</taxon>
        <taxon>Agaricomycotina</taxon>
        <taxon>Agaricomycetes</taxon>
        <taxon>Agaricomycetidae</taxon>
        <taxon>Agaricales</taxon>
        <taxon>Marasmiineae</taxon>
        <taxon>Omphalotaceae</taxon>
        <taxon>Lentinula</taxon>
    </lineage>
</organism>
<dbReference type="SUPFAM" id="SSF50978">
    <property type="entry name" value="WD40 repeat-like"/>
    <property type="match status" value="1"/>
</dbReference>
<keyword evidence="10" id="KW-1185">Reference proteome</keyword>
<evidence type="ECO:0000313" key="9">
    <source>
        <dbReference type="EMBL" id="KAJ3843245.1"/>
    </source>
</evidence>
<keyword evidence="2 6" id="KW-0853">WD repeat</keyword>
<proteinExistence type="inferred from homology"/>
<dbReference type="GO" id="GO:0106004">
    <property type="term" value="P:tRNA (guanine-N7)-methylation"/>
    <property type="evidence" value="ECO:0007669"/>
    <property type="project" value="UniProtKB-UniRule"/>
</dbReference>
<dbReference type="InterPro" id="IPR015943">
    <property type="entry name" value="WD40/YVTN_repeat-like_dom_sf"/>
</dbReference>
<accession>A0AA38PHW0</accession>
<dbReference type="GO" id="GO:0043527">
    <property type="term" value="C:tRNA methyltransferase complex"/>
    <property type="evidence" value="ECO:0007669"/>
    <property type="project" value="TreeGrafter"/>
</dbReference>
<feature type="region of interest" description="Disordered" evidence="8">
    <location>
        <begin position="471"/>
        <end position="575"/>
    </location>
</feature>
<evidence type="ECO:0000256" key="2">
    <source>
        <dbReference type="ARBA" id="ARBA00022574"/>
    </source>
</evidence>
<dbReference type="SMART" id="SM00320">
    <property type="entry name" value="WD40"/>
    <property type="match status" value="3"/>
</dbReference>
<evidence type="ECO:0000256" key="1">
    <source>
        <dbReference type="ARBA" id="ARBA00004123"/>
    </source>
</evidence>
<feature type="compositionally biased region" description="Polar residues" evidence="8">
    <location>
        <begin position="484"/>
        <end position="499"/>
    </location>
</feature>
<keyword evidence="3 6" id="KW-0819">tRNA processing</keyword>
<reference evidence="9" key="1">
    <citation type="submission" date="2022-08" db="EMBL/GenBank/DDBJ databases">
        <authorList>
            <consortium name="DOE Joint Genome Institute"/>
            <person name="Min B."/>
            <person name="Riley R."/>
            <person name="Sierra-Patev S."/>
            <person name="Naranjo-Ortiz M."/>
            <person name="Looney B."/>
            <person name="Konkel Z."/>
            <person name="Slot J.C."/>
            <person name="Sakamoto Y."/>
            <person name="Steenwyk J.L."/>
            <person name="Rokas A."/>
            <person name="Carro J."/>
            <person name="Camarero S."/>
            <person name="Ferreira P."/>
            <person name="Molpeceres G."/>
            <person name="Ruiz-Duenas F.J."/>
            <person name="Serrano A."/>
            <person name="Henrissat B."/>
            <person name="Drula E."/>
            <person name="Hughes K.W."/>
            <person name="Mata J.L."/>
            <person name="Ishikawa N.K."/>
            <person name="Vargas-Isla R."/>
            <person name="Ushijima S."/>
            <person name="Smith C.A."/>
            <person name="Ahrendt S."/>
            <person name="Andreopoulos W."/>
            <person name="He G."/>
            <person name="Labutti K."/>
            <person name="Lipzen A."/>
            <person name="Ng V."/>
            <person name="Sandor L."/>
            <person name="Barry K."/>
            <person name="Martinez A.T."/>
            <person name="Xiao Y."/>
            <person name="Gibbons J.G."/>
            <person name="Terashima K."/>
            <person name="Hibbett D.S."/>
            <person name="Grigoriev I.V."/>
        </authorList>
    </citation>
    <scope>NUCLEOTIDE SEQUENCE</scope>
    <source>
        <strain evidence="9">TFB9207</strain>
    </source>
</reference>
<dbReference type="HAMAP" id="MF_03056">
    <property type="entry name" value="TRM82"/>
    <property type="match status" value="1"/>
</dbReference>
<dbReference type="PANTHER" id="PTHR16288">
    <property type="entry name" value="WD40 REPEAT PROTEIN 4"/>
    <property type="match status" value="1"/>
</dbReference>
<gene>
    <name evidence="9" type="ORF">F5878DRAFT_605468</name>
</gene>
<comment type="function">
    <text evidence="6">Required for the formation of N(7)-methylguanine at position 46 (m7G46) in tRNA. In the complex, it is required to stabilize and induce conformational changes of the catalytic subunit.</text>
</comment>
<keyword evidence="5 6" id="KW-0539">Nucleus</keyword>
<dbReference type="AlphaFoldDB" id="A0AA38PHW0"/>
<evidence type="ECO:0000256" key="8">
    <source>
        <dbReference type="SAM" id="MobiDB-lite"/>
    </source>
</evidence>
<dbReference type="InterPro" id="IPR036322">
    <property type="entry name" value="WD40_repeat_dom_sf"/>
</dbReference>
<protein>
    <submittedName>
        <fullName evidence="9">WD40-repeat-containing domain protein</fullName>
    </submittedName>
</protein>
<dbReference type="GO" id="GO:0005829">
    <property type="term" value="C:cytosol"/>
    <property type="evidence" value="ECO:0007669"/>
    <property type="project" value="TreeGrafter"/>
</dbReference>
<comment type="subcellular location">
    <subcellularLocation>
        <location evidence="1 6">Nucleus</location>
    </subcellularLocation>
</comment>
<comment type="similarity">
    <text evidence="6">Belongs to the WD repeat TRM82 family.</text>
</comment>
<dbReference type="Pfam" id="PF00400">
    <property type="entry name" value="WD40"/>
    <property type="match status" value="1"/>
</dbReference>
<feature type="region of interest" description="Disordered" evidence="8">
    <location>
        <begin position="123"/>
        <end position="190"/>
    </location>
</feature>
<dbReference type="InterPro" id="IPR001680">
    <property type="entry name" value="WD40_rpt"/>
</dbReference>
<evidence type="ECO:0000256" key="6">
    <source>
        <dbReference type="HAMAP-Rule" id="MF_03056"/>
    </source>
</evidence>
<dbReference type="Gene3D" id="2.130.10.10">
    <property type="entry name" value="YVTN repeat-like/Quinoprotein amine dehydrogenase"/>
    <property type="match status" value="2"/>
</dbReference>
<dbReference type="InterPro" id="IPR028884">
    <property type="entry name" value="Trm82"/>
</dbReference>
<keyword evidence="4 6" id="KW-0677">Repeat</keyword>
<comment type="caution">
    <text evidence="9">The sequence shown here is derived from an EMBL/GenBank/DDBJ whole genome shotgun (WGS) entry which is preliminary data.</text>
</comment>
<evidence type="ECO:0000256" key="5">
    <source>
        <dbReference type="ARBA" id="ARBA00023242"/>
    </source>
</evidence>
<dbReference type="PROSITE" id="PS50082">
    <property type="entry name" value="WD_REPEATS_2"/>
    <property type="match status" value="1"/>
</dbReference>
<comment type="pathway">
    <text evidence="6">tRNA modification; N(7)-methylguanine-tRNA biosynthesis.</text>
</comment>
<dbReference type="PANTHER" id="PTHR16288:SF0">
    <property type="entry name" value="TRNA (GUANINE-N(7)-)-METHYLTRANSFERASE NON-CATALYTIC SUBUNIT WDR4"/>
    <property type="match status" value="1"/>
</dbReference>
<evidence type="ECO:0000313" key="10">
    <source>
        <dbReference type="Proteomes" id="UP001163846"/>
    </source>
</evidence>
<feature type="compositionally biased region" description="Basic and acidic residues" evidence="8">
    <location>
        <begin position="531"/>
        <end position="548"/>
    </location>
</feature>
<feature type="compositionally biased region" description="Polar residues" evidence="8">
    <location>
        <begin position="131"/>
        <end position="147"/>
    </location>
</feature>
<evidence type="ECO:0000256" key="4">
    <source>
        <dbReference type="ARBA" id="ARBA00022737"/>
    </source>
</evidence>
<evidence type="ECO:0000256" key="3">
    <source>
        <dbReference type="ARBA" id="ARBA00022694"/>
    </source>
</evidence>
<sequence length="575" mass="62244">MSPHFFPYSHLKFRSGIPVIAVSGHHIQLLDPATGTVLFSTLNSPPNVQESLKRSGPIRCAVLDNSNTHLATLADDKKLKVWKLDGLELLHERELPKRPTSATFTADGQTIVAADKFGDVFSYSLHPTPGTEPQGSASGSSLQNDGTPSGEGDTGNGATPVAETSSKKRKSKKPKIHENPPAPRNSLASHVSTSNGTLVLGHTSLLACFLLTPDNKYIITADRDEHIRVSWYPQGYCIESFCLGHTQFVSAIHIPSDRPDTLISGGGDAELKVWNWLTGKQKLDIPILDSVKPYILVKVKPYKRSAFTSASKESADRSTEGAEDQEFVQAIDADESQTVLAVQKIRTLSNHLLFTVTGGSALFSVPFPDDTTTNHSVYPIDFGKPVLDFTIAPDQRIWVTLDSNWTEDGVGPPEGKAIQLVELSDDGKLLNVSSTSSSPVLEALQKKCLVEASVEELSKLEFYASLKSLPKNTGEYDGDEEDSGSVTPRATGIPTNIKTNTRKHLQGTGGGKKEQGKLKSQKAVAEKKRKLGDQSLDRDDDMNLHSDNLDASNAGQLRSGDLLVKDDVEGDPMLS</sequence>